<keyword evidence="1" id="KW-0732">Signal</keyword>
<dbReference type="Pfam" id="PF11736">
    <property type="entry name" value="DUF3299"/>
    <property type="match status" value="1"/>
</dbReference>
<dbReference type="Gene3D" id="2.40.50.870">
    <property type="entry name" value="Protein of unknown function (DUF3299)"/>
    <property type="match status" value="1"/>
</dbReference>
<evidence type="ECO:0000313" key="3">
    <source>
        <dbReference type="Proteomes" id="UP001156660"/>
    </source>
</evidence>
<dbReference type="Proteomes" id="UP001156660">
    <property type="component" value="Unassembled WGS sequence"/>
</dbReference>
<sequence length="213" mass="23974">MISLSRFLFLVCCLFLSSNSYASEQWSWRDLVSEESKSFIDPFVRFSSMQKYDLYNIMNYIEDKNNPELKTNYEIAIQRFSDSNIDILKLIEQRLEIAKQRNSAQNSINKSLIGKTGRLPGYIVPLEMDGMLVTQFLLVPTAGACVHTPPPPANQIVLVTPKEGIELISLYTPVWIEGELSAGNSKSDVQLSDGIAEVDTAYTMLATSVELYN</sequence>
<dbReference type="EMBL" id="BSOU01000002">
    <property type="protein sequence ID" value="GLR74105.1"/>
    <property type="molecule type" value="Genomic_DNA"/>
</dbReference>
<proteinExistence type="predicted"/>
<protein>
    <recommendedName>
        <fullName evidence="4">DUF3299 domain-containing protein</fullName>
    </recommendedName>
</protein>
<accession>A0ABQ6AJ81</accession>
<evidence type="ECO:0000256" key="1">
    <source>
        <dbReference type="SAM" id="SignalP"/>
    </source>
</evidence>
<keyword evidence="3" id="KW-1185">Reference proteome</keyword>
<organism evidence="2 3">
    <name type="scientific">Aliivibrio sifiae</name>
    <dbReference type="NCBI Taxonomy" id="566293"/>
    <lineage>
        <taxon>Bacteria</taxon>
        <taxon>Pseudomonadati</taxon>
        <taxon>Pseudomonadota</taxon>
        <taxon>Gammaproteobacteria</taxon>
        <taxon>Vibrionales</taxon>
        <taxon>Vibrionaceae</taxon>
        <taxon>Aliivibrio</taxon>
    </lineage>
</organism>
<gene>
    <name evidence="2" type="ORF">GCM10007855_09790</name>
</gene>
<comment type="caution">
    <text evidence="2">The sequence shown here is derived from an EMBL/GenBank/DDBJ whole genome shotgun (WGS) entry which is preliminary data.</text>
</comment>
<feature type="signal peptide" evidence="1">
    <location>
        <begin position="1"/>
        <end position="22"/>
    </location>
</feature>
<evidence type="ECO:0008006" key="4">
    <source>
        <dbReference type="Google" id="ProtNLM"/>
    </source>
</evidence>
<reference evidence="3" key="1">
    <citation type="journal article" date="2019" name="Int. J. Syst. Evol. Microbiol.">
        <title>The Global Catalogue of Microorganisms (GCM) 10K type strain sequencing project: providing services to taxonomists for standard genome sequencing and annotation.</title>
        <authorList>
            <consortium name="The Broad Institute Genomics Platform"/>
            <consortium name="The Broad Institute Genome Sequencing Center for Infectious Disease"/>
            <person name="Wu L."/>
            <person name="Ma J."/>
        </authorList>
    </citation>
    <scope>NUCLEOTIDE SEQUENCE [LARGE SCALE GENOMIC DNA]</scope>
    <source>
        <strain evidence="3">NBRC 105001</strain>
    </source>
</reference>
<dbReference type="RefSeq" id="WP_105063589.1">
    <property type="nucleotide sequence ID" value="NZ_BSOU01000002.1"/>
</dbReference>
<feature type="chain" id="PRO_5046182769" description="DUF3299 domain-containing protein" evidence="1">
    <location>
        <begin position="23"/>
        <end position="213"/>
    </location>
</feature>
<evidence type="ECO:0000313" key="2">
    <source>
        <dbReference type="EMBL" id="GLR74105.1"/>
    </source>
</evidence>
<name>A0ABQ6AJ81_9GAMM</name>
<dbReference type="InterPro" id="IPR021727">
    <property type="entry name" value="DUF3299"/>
</dbReference>